<dbReference type="InterPro" id="IPR018060">
    <property type="entry name" value="HTH_AraC"/>
</dbReference>
<evidence type="ECO:0000259" key="5">
    <source>
        <dbReference type="PROSITE" id="PS01124"/>
    </source>
</evidence>
<protein>
    <submittedName>
        <fullName evidence="6">AraC family transcriptional regulator</fullName>
    </submittedName>
</protein>
<dbReference type="PANTHER" id="PTHR43280">
    <property type="entry name" value="ARAC-FAMILY TRANSCRIPTIONAL REGULATOR"/>
    <property type="match status" value="1"/>
</dbReference>
<reference evidence="6 7" key="1">
    <citation type="submission" date="2019-02" db="EMBL/GenBank/DDBJ databases">
        <title>Draft genome sequence of Muricauda sp. 176CP4-71.</title>
        <authorList>
            <person name="Park J.-S."/>
        </authorList>
    </citation>
    <scope>NUCLEOTIDE SEQUENCE [LARGE SCALE GENOMIC DNA]</scope>
    <source>
        <strain evidence="6 7">176CP4-71</strain>
    </source>
</reference>
<keyword evidence="7" id="KW-1185">Reference proteome</keyword>
<accession>A0A4Q8QCI3</accession>
<dbReference type="GO" id="GO:0043565">
    <property type="term" value="F:sequence-specific DNA binding"/>
    <property type="evidence" value="ECO:0007669"/>
    <property type="project" value="InterPro"/>
</dbReference>
<feature type="domain" description="HTH araC/xylS-type" evidence="5">
    <location>
        <begin position="268"/>
        <end position="372"/>
    </location>
</feature>
<evidence type="ECO:0000256" key="2">
    <source>
        <dbReference type="ARBA" id="ARBA00023125"/>
    </source>
</evidence>
<feature type="transmembrane region" description="Helical" evidence="4">
    <location>
        <begin position="224"/>
        <end position="242"/>
    </location>
</feature>
<dbReference type="SUPFAM" id="SSF46689">
    <property type="entry name" value="Homeodomain-like"/>
    <property type="match status" value="1"/>
</dbReference>
<dbReference type="AlphaFoldDB" id="A0A4Q8QCI3"/>
<dbReference type="GO" id="GO:0003700">
    <property type="term" value="F:DNA-binding transcription factor activity"/>
    <property type="evidence" value="ECO:0007669"/>
    <property type="project" value="InterPro"/>
</dbReference>
<evidence type="ECO:0000313" key="6">
    <source>
        <dbReference type="EMBL" id="TAI47137.1"/>
    </source>
</evidence>
<dbReference type="Pfam" id="PF12833">
    <property type="entry name" value="HTH_18"/>
    <property type="match status" value="1"/>
</dbReference>
<feature type="transmembrane region" description="Helical" evidence="4">
    <location>
        <begin position="184"/>
        <end position="204"/>
    </location>
</feature>
<dbReference type="RefSeq" id="WP_130613678.1">
    <property type="nucleotide sequence ID" value="NZ_SGIU01000002.1"/>
</dbReference>
<dbReference type="PANTHER" id="PTHR43280:SF29">
    <property type="entry name" value="ARAC-FAMILY TRANSCRIPTIONAL REGULATOR"/>
    <property type="match status" value="1"/>
</dbReference>
<feature type="transmembrane region" description="Helical" evidence="4">
    <location>
        <begin position="101"/>
        <end position="119"/>
    </location>
</feature>
<dbReference type="PROSITE" id="PS00041">
    <property type="entry name" value="HTH_ARAC_FAMILY_1"/>
    <property type="match status" value="1"/>
</dbReference>
<dbReference type="Proteomes" id="UP000291981">
    <property type="component" value="Unassembled WGS sequence"/>
</dbReference>
<feature type="transmembrane region" description="Helical" evidence="4">
    <location>
        <begin position="35"/>
        <end position="52"/>
    </location>
</feature>
<keyword evidence="4" id="KW-0812">Transmembrane</keyword>
<comment type="caution">
    <text evidence="6">The sequence shown here is derived from an EMBL/GenBank/DDBJ whole genome shotgun (WGS) entry which is preliminary data.</text>
</comment>
<feature type="transmembrane region" description="Helical" evidence="4">
    <location>
        <begin position="72"/>
        <end position="89"/>
    </location>
</feature>
<feature type="transmembrane region" description="Helical" evidence="4">
    <location>
        <begin position="6"/>
        <end position="26"/>
    </location>
</feature>
<evidence type="ECO:0000313" key="7">
    <source>
        <dbReference type="Proteomes" id="UP000291981"/>
    </source>
</evidence>
<gene>
    <name evidence="6" type="ORF">EW142_10630</name>
</gene>
<keyword evidence="4" id="KW-1133">Transmembrane helix</keyword>
<keyword evidence="1" id="KW-0805">Transcription regulation</keyword>
<dbReference type="PROSITE" id="PS01124">
    <property type="entry name" value="HTH_ARAC_FAMILY_2"/>
    <property type="match status" value="1"/>
</dbReference>
<keyword evidence="3" id="KW-0804">Transcription</keyword>
<keyword evidence="4" id="KW-0472">Membrane</keyword>
<dbReference type="OrthoDB" id="9779074at2"/>
<organism evidence="6 7">
    <name type="scientific">Flagellimonas allohymeniacidonis</name>
    <dbReference type="NCBI Taxonomy" id="2517819"/>
    <lineage>
        <taxon>Bacteria</taxon>
        <taxon>Pseudomonadati</taxon>
        <taxon>Bacteroidota</taxon>
        <taxon>Flavobacteriia</taxon>
        <taxon>Flavobacteriales</taxon>
        <taxon>Flavobacteriaceae</taxon>
        <taxon>Flagellimonas</taxon>
    </lineage>
</organism>
<sequence length="382" mass="44016">MEGHSLFSILGIGLSFMGLFVSIYYLTGKGFRDDGYFWLYIVIALIGLELGHKTFLLSKTFYEMPFLYAPGRYYNLMLYPSLLFLVWSLMDYRPIKKSWQVLIFLVFSITGIRRLWLIFSLTRADKLSILEKFYADTRPGPHDYWMNLSTLTKSTVIPIAMLVIITFFFYKLSKGHEGKPNKRLAVILLSVIVAYILFSFSNNLIYKYLYKLTNVSLIEWPVDIVFLSLVTSFLVCIALMVNSGSQFFPPLKYTSSALDEKRYPALLAQIIELVETEKLYLDQNITVKKIADRLMINSKYVSQVLNHHKGTTFTNFVNKYRIEEAKKLIDGSESKSLTLEAIGNRAGFYSKSSFIKAFKRLVGKTPGQYLKNSNPNTFTNPY</sequence>
<feature type="transmembrane region" description="Helical" evidence="4">
    <location>
        <begin position="155"/>
        <end position="172"/>
    </location>
</feature>
<dbReference type="EMBL" id="SGIU01000002">
    <property type="protein sequence ID" value="TAI47137.1"/>
    <property type="molecule type" value="Genomic_DNA"/>
</dbReference>
<name>A0A4Q8QCI3_9FLAO</name>
<dbReference type="Gene3D" id="1.10.10.60">
    <property type="entry name" value="Homeodomain-like"/>
    <property type="match status" value="2"/>
</dbReference>
<evidence type="ECO:0000256" key="3">
    <source>
        <dbReference type="ARBA" id="ARBA00023163"/>
    </source>
</evidence>
<evidence type="ECO:0000256" key="1">
    <source>
        <dbReference type="ARBA" id="ARBA00023015"/>
    </source>
</evidence>
<dbReference type="SMART" id="SM00342">
    <property type="entry name" value="HTH_ARAC"/>
    <property type="match status" value="1"/>
</dbReference>
<evidence type="ECO:0000256" key="4">
    <source>
        <dbReference type="SAM" id="Phobius"/>
    </source>
</evidence>
<keyword evidence="2" id="KW-0238">DNA-binding</keyword>
<dbReference type="InterPro" id="IPR018062">
    <property type="entry name" value="HTH_AraC-typ_CS"/>
</dbReference>
<dbReference type="InterPro" id="IPR009057">
    <property type="entry name" value="Homeodomain-like_sf"/>
</dbReference>
<proteinExistence type="predicted"/>